<organism evidence="13 14">
    <name type="scientific">Williamsia marianensis</name>
    <dbReference type="NCBI Taxonomy" id="85044"/>
    <lineage>
        <taxon>Bacteria</taxon>
        <taxon>Bacillati</taxon>
        <taxon>Actinomycetota</taxon>
        <taxon>Actinomycetes</taxon>
        <taxon>Mycobacteriales</taxon>
        <taxon>Nocardiaceae</taxon>
        <taxon>Williamsia</taxon>
    </lineage>
</organism>
<dbReference type="Gene3D" id="3.40.50.80">
    <property type="entry name" value="Nucleotide-binding domain of ferredoxin-NADP reductase (FNR) module"/>
    <property type="match status" value="1"/>
</dbReference>
<dbReference type="FunFam" id="3.40.50.80:FF:000001">
    <property type="entry name" value="NADPH--cytochrome P450 reductase 1"/>
    <property type="match status" value="1"/>
</dbReference>
<dbReference type="RefSeq" id="WP_099384274.1">
    <property type="nucleotide sequence ID" value="NZ_PEBD01000010.1"/>
</dbReference>
<dbReference type="GO" id="GO:0004783">
    <property type="term" value="F:sulfite reductase (NADPH) activity"/>
    <property type="evidence" value="ECO:0007669"/>
    <property type="project" value="UniProtKB-EC"/>
</dbReference>
<reference evidence="13 14" key="1">
    <citation type="submission" date="2017-10" db="EMBL/GenBank/DDBJ databases">
        <title>The draft genome sequence of Williamsia sp. BULT 1.1 isolated from the semi-arid grassland soils from South Africa.</title>
        <authorList>
            <person name="Kabwe M.H."/>
            <person name="Govender N."/>
            <person name="Mutseka Lunga P."/>
            <person name="Vikram S."/>
            <person name="Makhalanyane T.P."/>
        </authorList>
    </citation>
    <scope>NUCLEOTIDE SEQUENCE [LARGE SCALE GENOMIC DNA]</scope>
    <source>
        <strain evidence="13 14">BULT 1.1</strain>
    </source>
</reference>
<dbReference type="PROSITE" id="PS51384">
    <property type="entry name" value="FAD_FR"/>
    <property type="match status" value="1"/>
</dbReference>
<keyword evidence="7" id="KW-0521">NADP</keyword>
<dbReference type="GO" id="GO:0005829">
    <property type="term" value="C:cytosol"/>
    <property type="evidence" value="ECO:0007669"/>
    <property type="project" value="TreeGrafter"/>
</dbReference>
<dbReference type="GO" id="GO:0050660">
    <property type="term" value="F:flavin adenine dinucleotide binding"/>
    <property type="evidence" value="ECO:0007669"/>
    <property type="project" value="TreeGrafter"/>
</dbReference>
<feature type="region of interest" description="Disordered" evidence="11">
    <location>
        <begin position="62"/>
        <end position="83"/>
    </location>
</feature>
<dbReference type="InterPro" id="IPR017938">
    <property type="entry name" value="Riboflavin_synthase-like_b-brl"/>
</dbReference>
<proteinExistence type="predicted"/>
<comment type="cofactor">
    <cofactor evidence="2">
        <name>FAD</name>
        <dbReference type="ChEBI" id="CHEBI:57692"/>
    </cofactor>
</comment>
<keyword evidence="4" id="KW-0285">Flavoprotein</keyword>
<dbReference type="PANTHER" id="PTHR19384">
    <property type="entry name" value="NITRIC OXIDE SYNTHASE-RELATED"/>
    <property type="match status" value="1"/>
</dbReference>
<evidence type="ECO:0000256" key="11">
    <source>
        <dbReference type="SAM" id="MobiDB-lite"/>
    </source>
</evidence>
<comment type="catalytic activity">
    <reaction evidence="10">
        <text>hydrogen sulfide + 3 NADP(+) + 3 H2O = sulfite + 3 NADPH + 4 H(+)</text>
        <dbReference type="Rhea" id="RHEA:13801"/>
        <dbReference type="ChEBI" id="CHEBI:15377"/>
        <dbReference type="ChEBI" id="CHEBI:15378"/>
        <dbReference type="ChEBI" id="CHEBI:17359"/>
        <dbReference type="ChEBI" id="CHEBI:29919"/>
        <dbReference type="ChEBI" id="CHEBI:57783"/>
        <dbReference type="ChEBI" id="CHEBI:58349"/>
        <dbReference type="EC" id="1.8.1.2"/>
    </reaction>
</comment>
<evidence type="ECO:0000256" key="5">
    <source>
        <dbReference type="ARBA" id="ARBA00022643"/>
    </source>
</evidence>
<feature type="domain" description="FAD-binding FR-type" evidence="12">
    <location>
        <begin position="85"/>
        <end position="302"/>
    </location>
</feature>
<evidence type="ECO:0000256" key="4">
    <source>
        <dbReference type="ARBA" id="ARBA00022630"/>
    </source>
</evidence>
<dbReference type="InterPro" id="IPR023173">
    <property type="entry name" value="NADPH_Cyt_P450_Rdtase_alpha"/>
</dbReference>
<dbReference type="SUPFAM" id="SSF63380">
    <property type="entry name" value="Riboflavin synthase domain-like"/>
    <property type="match status" value="1"/>
</dbReference>
<comment type="caution">
    <text evidence="13">The sequence shown here is derived from an EMBL/GenBank/DDBJ whole genome shotgun (WGS) entry which is preliminary data.</text>
</comment>
<dbReference type="Proteomes" id="UP000225108">
    <property type="component" value="Unassembled WGS sequence"/>
</dbReference>
<name>A0A2G3PJK5_WILMA</name>
<dbReference type="InterPro" id="IPR039261">
    <property type="entry name" value="FNR_nucleotide-bd"/>
</dbReference>
<dbReference type="InterPro" id="IPR001709">
    <property type="entry name" value="Flavoprot_Pyr_Nucl_cyt_Rdtase"/>
</dbReference>
<keyword evidence="9" id="KW-0198">Cysteine biosynthesis</keyword>
<dbReference type="Pfam" id="PF00175">
    <property type="entry name" value="NAD_binding_1"/>
    <property type="match status" value="1"/>
</dbReference>
<comment type="cofactor">
    <cofactor evidence="1">
        <name>FMN</name>
        <dbReference type="ChEBI" id="CHEBI:58210"/>
    </cofactor>
</comment>
<keyword evidence="6" id="KW-0274">FAD</keyword>
<keyword evidence="9" id="KW-0028">Amino-acid biosynthesis</keyword>
<dbReference type="InterPro" id="IPR003097">
    <property type="entry name" value="CysJ-like_FAD-binding"/>
</dbReference>
<dbReference type="EC" id="1.8.1.2" evidence="3"/>
<sequence>MRTTNLPDDLDHTGDQRMWLSGFLAGFDAGSTTEGAVATDRDAVLAAARAALAELDSGVSAPEIPGAEKIPDRPAKPKRSPWTRKNPYAATLVANRPLRGSDSAKDVRHVVFDLGDSDIDYEAGDGLGIRPVNDPHLVSALITRIGADPHQPITTRAGEFTLVDALTHEYEISLPTRDLIDFMAERSRDAELDHVLSTEEREALEGWLWGKDVLDLLDLEPALEISATELLELLRPLTHRVYSISSSPLTHKGMVHLTVSAVRYRSAQRDRRGQCSTYLADRLKAGDTAGVFLSKNRSFRLPDDDSVPVVMVGPGTGVAPFRSFLYERKARGARGRNWLFFGDQFRATDFMYEDEIVQFRRDGVLDRLDLAFSRDQEQKVYVQDRMRENGADLFTWLEDGAHFYVCGDASQMAKDVDSALHDVVAEHGGFDAETAEDYVNTLKREKRYLRDVY</sequence>
<evidence type="ECO:0000256" key="8">
    <source>
        <dbReference type="ARBA" id="ARBA00023002"/>
    </source>
</evidence>
<evidence type="ECO:0000256" key="1">
    <source>
        <dbReference type="ARBA" id="ARBA00001917"/>
    </source>
</evidence>
<evidence type="ECO:0000256" key="9">
    <source>
        <dbReference type="ARBA" id="ARBA00023192"/>
    </source>
</evidence>
<dbReference type="PRINTS" id="PR00371">
    <property type="entry name" value="FPNCR"/>
</dbReference>
<dbReference type="InterPro" id="IPR001433">
    <property type="entry name" value="OxRdtase_FAD/NAD-bd"/>
</dbReference>
<dbReference type="GO" id="GO:0019344">
    <property type="term" value="P:cysteine biosynthetic process"/>
    <property type="evidence" value="ECO:0007669"/>
    <property type="project" value="UniProtKB-KW"/>
</dbReference>
<dbReference type="Gene3D" id="1.20.990.10">
    <property type="entry name" value="NADPH-cytochrome p450 Reductase, Chain A, domain 3"/>
    <property type="match status" value="1"/>
</dbReference>
<dbReference type="PANTHER" id="PTHR19384:SF128">
    <property type="entry name" value="NADPH OXIDOREDUCTASE A"/>
    <property type="match status" value="1"/>
</dbReference>
<dbReference type="EMBL" id="PEBD01000010">
    <property type="protein sequence ID" value="PHV65991.1"/>
    <property type="molecule type" value="Genomic_DNA"/>
</dbReference>
<dbReference type="AlphaFoldDB" id="A0A2G3PJK5"/>
<evidence type="ECO:0000256" key="10">
    <source>
        <dbReference type="ARBA" id="ARBA00052219"/>
    </source>
</evidence>
<protein>
    <recommendedName>
        <fullName evidence="3">assimilatory sulfite reductase (NADPH)</fullName>
        <ecNumber evidence="3">1.8.1.2</ecNumber>
    </recommendedName>
</protein>
<keyword evidence="5" id="KW-0288">FMN</keyword>
<dbReference type="Gene3D" id="2.40.30.10">
    <property type="entry name" value="Translation factors"/>
    <property type="match status" value="1"/>
</dbReference>
<keyword evidence="8" id="KW-0560">Oxidoreductase</keyword>
<dbReference type="NCBIfam" id="NF004859">
    <property type="entry name" value="PRK06214.1"/>
    <property type="match status" value="1"/>
</dbReference>
<evidence type="ECO:0000313" key="14">
    <source>
        <dbReference type="Proteomes" id="UP000225108"/>
    </source>
</evidence>
<evidence type="ECO:0000256" key="3">
    <source>
        <dbReference type="ARBA" id="ARBA00012604"/>
    </source>
</evidence>
<dbReference type="Pfam" id="PF00667">
    <property type="entry name" value="FAD_binding_1"/>
    <property type="match status" value="1"/>
</dbReference>
<evidence type="ECO:0000256" key="6">
    <source>
        <dbReference type="ARBA" id="ARBA00022827"/>
    </source>
</evidence>
<evidence type="ECO:0000256" key="7">
    <source>
        <dbReference type="ARBA" id="ARBA00022857"/>
    </source>
</evidence>
<evidence type="ECO:0000256" key="2">
    <source>
        <dbReference type="ARBA" id="ARBA00001974"/>
    </source>
</evidence>
<evidence type="ECO:0000313" key="13">
    <source>
        <dbReference type="EMBL" id="PHV65991.1"/>
    </source>
</evidence>
<dbReference type="SUPFAM" id="SSF52343">
    <property type="entry name" value="Ferredoxin reductase-like, C-terminal NADP-linked domain"/>
    <property type="match status" value="1"/>
</dbReference>
<dbReference type="CDD" id="cd06199">
    <property type="entry name" value="SiR"/>
    <property type="match status" value="1"/>
</dbReference>
<gene>
    <name evidence="13" type="ORF">CSW57_20250</name>
</gene>
<accession>A0A2G3PJK5</accession>
<dbReference type="InterPro" id="IPR017927">
    <property type="entry name" value="FAD-bd_FR_type"/>
</dbReference>
<dbReference type="GO" id="GO:0010181">
    <property type="term" value="F:FMN binding"/>
    <property type="evidence" value="ECO:0007669"/>
    <property type="project" value="TreeGrafter"/>
</dbReference>
<evidence type="ECO:0000259" key="12">
    <source>
        <dbReference type="PROSITE" id="PS51384"/>
    </source>
</evidence>